<dbReference type="Pfam" id="PF00072">
    <property type="entry name" value="Response_reg"/>
    <property type="match status" value="1"/>
</dbReference>
<dbReference type="EMBL" id="JACHEF010000003">
    <property type="protein sequence ID" value="MBB6410666.1"/>
    <property type="molecule type" value="Genomic_DNA"/>
</dbReference>
<dbReference type="Proteomes" id="UP000556329">
    <property type="component" value="Unassembled WGS sequence"/>
</dbReference>
<reference evidence="4 5" key="1">
    <citation type="submission" date="2020-08" db="EMBL/GenBank/DDBJ databases">
        <title>Genomic Encyclopedia of Type Strains, Phase IV (KMG-IV): sequencing the most valuable type-strain genomes for metagenomic binning, comparative biology and taxonomic classification.</title>
        <authorList>
            <person name="Goeker M."/>
        </authorList>
    </citation>
    <scope>NUCLEOTIDE SEQUENCE [LARGE SCALE GENOMIC DNA]</scope>
    <source>
        <strain evidence="4 5">DSM 100039</strain>
    </source>
</reference>
<dbReference type="Gene3D" id="3.40.50.2300">
    <property type="match status" value="1"/>
</dbReference>
<protein>
    <submittedName>
        <fullName evidence="4">CheY-like chemotaxis protein</fullName>
    </submittedName>
</protein>
<feature type="modified residue" description="4-aspartylphosphate" evidence="2">
    <location>
        <position position="54"/>
    </location>
</feature>
<keyword evidence="1 2" id="KW-0597">Phosphoprotein</keyword>
<dbReference type="SUPFAM" id="SSF52172">
    <property type="entry name" value="CheY-like"/>
    <property type="match status" value="1"/>
</dbReference>
<dbReference type="InterPro" id="IPR050595">
    <property type="entry name" value="Bact_response_regulator"/>
</dbReference>
<sequence>MTSILLIDDSSALRHLTAESRRQRGFSVTCAAGGAEALAAIERTPHDFDVIVTDFAMPLVSGVEVIRFARTLRSDWPAVIITGYADASAIADRPSDVPLLSKPFRKKDLIESIFHVIAHASSKAIKAG</sequence>
<evidence type="ECO:0000256" key="2">
    <source>
        <dbReference type="PROSITE-ProRule" id="PRU00169"/>
    </source>
</evidence>
<proteinExistence type="predicted"/>
<dbReference type="InterPro" id="IPR011006">
    <property type="entry name" value="CheY-like_superfamily"/>
</dbReference>
<gene>
    <name evidence="4" type="ORF">HNQ71_003340</name>
</gene>
<evidence type="ECO:0000259" key="3">
    <source>
        <dbReference type="PROSITE" id="PS50110"/>
    </source>
</evidence>
<feature type="domain" description="Response regulatory" evidence="3">
    <location>
        <begin position="3"/>
        <end position="117"/>
    </location>
</feature>
<dbReference type="PANTHER" id="PTHR44591:SF21">
    <property type="entry name" value="TWO-COMPONENT RESPONSE REGULATOR"/>
    <property type="match status" value="1"/>
</dbReference>
<evidence type="ECO:0000313" key="4">
    <source>
        <dbReference type="EMBL" id="MBB6410666.1"/>
    </source>
</evidence>
<organism evidence="4 5">
    <name type="scientific">Mesorhizobium sangaii</name>
    <dbReference type="NCBI Taxonomy" id="505389"/>
    <lineage>
        <taxon>Bacteria</taxon>
        <taxon>Pseudomonadati</taxon>
        <taxon>Pseudomonadota</taxon>
        <taxon>Alphaproteobacteria</taxon>
        <taxon>Hyphomicrobiales</taxon>
        <taxon>Phyllobacteriaceae</taxon>
        <taxon>Mesorhizobium</taxon>
    </lineage>
</organism>
<evidence type="ECO:0000313" key="5">
    <source>
        <dbReference type="Proteomes" id="UP000556329"/>
    </source>
</evidence>
<keyword evidence="5" id="KW-1185">Reference proteome</keyword>
<dbReference type="SMART" id="SM00448">
    <property type="entry name" value="REC"/>
    <property type="match status" value="1"/>
</dbReference>
<dbReference type="RefSeq" id="WP_246461599.1">
    <property type="nucleotide sequence ID" value="NZ_JACHEF010000003.1"/>
</dbReference>
<evidence type="ECO:0000256" key="1">
    <source>
        <dbReference type="ARBA" id="ARBA00022553"/>
    </source>
</evidence>
<accession>A0A841P662</accession>
<dbReference type="PROSITE" id="PS50110">
    <property type="entry name" value="RESPONSE_REGULATORY"/>
    <property type="match status" value="1"/>
</dbReference>
<dbReference type="PANTHER" id="PTHR44591">
    <property type="entry name" value="STRESS RESPONSE REGULATOR PROTEIN 1"/>
    <property type="match status" value="1"/>
</dbReference>
<comment type="caution">
    <text evidence="4">The sequence shown here is derived from an EMBL/GenBank/DDBJ whole genome shotgun (WGS) entry which is preliminary data.</text>
</comment>
<dbReference type="InterPro" id="IPR001789">
    <property type="entry name" value="Sig_transdc_resp-reg_receiver"/>
</dbReference>
<dbReference type="AlphaFoldDB" id="A0A841P662"/>
<name>A0A841P662_9HYPH</name>
<dbReference type="GO" id="GO:0000160">
    <property type="term" value="P:phosphorelay signal transduction system"/>
    <property type="evidence" value="ECO:0007669"/>
    <property type="project" value="InterPro"/>
</dbReference>